<evidence type="ECO:0000256" key="9">
    <source>
        <dbReference type="ARBA" id="ARBA00022692"/>
    </source>
</evidence>
<dbReference type="UniPathway" id="UPA00143"/>
<evidence type="ECO:0000256" key="4">
    <source>
        <dbReference type="ARBA" id="ARBA00004167"/>
    </source>
</evidence>
<feature type="compositionally biased region" description="Pro residues" evidence="18">
    <location>
        <begin position="19"/>
        <end position="29"/>
    </location>
</feature>
<feature type="domain" description="RING-type" evidence="19">
    <location>
        <begin position="191"/>
        <end position="242"/>
    </location>
</feature>
<evidence type="ECO:0000256" key="10">
    <source>
        <dbReference type="ARBA" id="ARBA00022723"/>
    </source>
</evidence>
<comment type="cofactor">
    <cofactor evidence="2">
        <name>Zn(2+)</name>
        <dbReference type="ChEBI" id="CHEBI:29105"/>
    </cofactor>
</comment>
<dbReference type="AlphaFoldDB" id="A0A6P6X3B8"/>
<keyword evidence="14" id="KW-0862">Zinc</keyword>
<dbReference type="GO" id="GO:0016567">
    <property type="term" value="P:protein ubiquitination"/>
    <property type="evidence" value="ECO:0007669"/>
    <property type="project" value="UniProtKB-UniPathway"/>
</dbReference>
<evidence type="ECO:0000256" key="6">
    <source>
        <dbReference type="ARBA" id="ARBA00005884"/>
    </source>
</evidence>
<evidence type="ECO:0000256" key="2">
    <source>
        <dbReference type="ARBA" id="ARBA00001947"/>
    </source>
</evidence>
<keyword evidence="9" id="KW-0812">Transmembrane</keyword>
<comment type="catalytic activity">
    <reaction evidence="1">
        <text>[E2 ubiquitin-conjugating enzyme]-S-ubiquitinyl-L-cysteine + [acceptor protein]-L-lysine = [E2 ubiquitin-conjugating enzyme]-L-cysteine + [acceptor protein]-N(6)-ubiquitinyl-L-lysine.</text>
        <dbReference type="EC" id="2.3.2.31"/>
    </reaction>
</comment>
<dbReference type="PROSITE" id="PS50089">
    <property type="entry name" value="ZF_RING_2"/>
    <property type="match status" value="1"/>
</dbReference>
<evidence type="ECO:0000256" key="17">
    <source>
        <dbReference type="PROSITE-ProRule" id="PRU00175"/>
    </source>
</evidence>
<keyword evidence="12 17" id="KW-0863">Zinc-finger</keyword>
<sequence length="370" mass="42569">MRNFVGQGNRISSSLSLSPPSPSSKPPLKPYAHKPPRHIYVLKAEFKTLVSMARRKKSKSLRPVNSDMEVDNNERENKEHGWSWEKEFQSKEEEDYFSISFFDDHDDGQYSWHTGGGHRYYRQKAISYSRITMLREHEIDDDDDDASPKAPDVKQKGICTSYPLKLKPRFSAPFNIWTSRTEKGESSWSECALCGDDKPTGEMQRSSDCGHLFCEDCMRVYVGGKIQEYTNINKKIKCPKENCNKQLGIQQFRQYIPDEVYDRIVEARRESNVLASPEIMKCPLLFCSAKFVDDNRGFKIKACPGCWGIFCVECGVKWHMGKSCEEYQAEVRADAIAQARAGFDAVAHDLMQYSSLIREHLSLPAIFFFR</sequence>
<dbReference type="EC" id="2.3.2.31" evidence="7"/>
<keyword evidence="11" id="KW-0677">Repeat</keyword>
<evidence type="ECO:0000313" key="22">
    <source>
        <dbReference type="RefSeq" id="XP_027121456.1"/>
    </source>
</evidence>
<feature type="domain" description="RING-type" evidence="20">
    <location>
        <begin position="187"/>
        <end position="370"/>
    </location>
</feature>
<dbReference type="GO" id="GO:0005737">
    <property type="term" value="C:cytoplasm"/>
    <property type="evidence" value="ECO:0007669"/>
    <property type="project" value="UniProtKB-ARBA"/>
</dbReference>
<evidence type="ECO:0000256" key="11">
    <source>
        <dbReference type="ARBA" id="ARBA00022737"/>
    </source>
</evidence>
<keyword evidence="13" id="KW-0833">Ubl conjugation pathway</keyword>
<organism evidence="21 22">
    <name type="scientific">Coffea arabica</name>
    <name type="common">Arabian coffee</name>
    <dbReference type="NCBI Taxonomy" id="13443"/>
    <lineage>
        <taxon>Eukaryota</taxon>
        <taxon>Viridiplantae</taxon>
        <taxon>Streptophyta</taxon>
        <taxon>Embryophyta</taxon>
        <taxon>Tracheophyta</taxon>
        <taxon>Spermatophyta</taxon>
        <taxon>Magnoliopsida</taxon>
        <taxon>eudicotyledons</taxon>
        <taxon>Gunneridae</taxon>
        <taxon>Pentapetalae</taxon>
        <taxon>asterids</taxon>
        <taxon>lamiids</taxon>
        <taxon>Gentianales</taxon>
        <taxon>Rubiaceae</taxon>
        <taxon>Ixoroideae</taxon>
        <taxon>Gardenieae complex</taxon>
        <taxon>Bertiereae - Coffeeae clade</taxon>
        <taxon>Coffeeae</taxon>
        <taxon>Coffea</taxon>
    </lineage>
</organism>
<keyword evidence="21" id="KW-1185">Reference proteome</keyword>
<dbReference type="InterPro" id="IPR044066">
    <property type="entry name" value="TRIAD_supradom"/>
</dbReference>
<dbReference type="InterPro" id="IPR002867">
    <property type="entry name" value="IBR_dom"/>
</dbReference>
<dbReference type="GO" id="GO:0061630">
    <property type="term" value="F:ubiquitin protein ligase activity"/>
    <property type="evidence" value="ECO:0007669"/>
    <property type="project" value="UniProtKB-EC"/>
</dbReference>
<dbReference type="Proteomes" id="UP001652660">
    <property type="component" value="Chromosome 4c"/>
</dbReference>
<dbReference type="GO" id="GO:0031090">
    <property type="term" value="C:organelle membrane"/>
    <property type="evidence" value="ECO:0007669"/>
    <property type="project" value="UniProtKB-ARBA"/>
</dbReference>
<gene>
    <name evidence="22" type="primary">LOC113738450</name>
</gene>
<evidence type="ECO:0000256" key="13">
    <source>
        <dbReference type="ARBA" id="ARBA00022786"/>
    </source>
</evidence>
<dbReference type="SUPFAM" id="SSF57850">
    <property type="entry name" value="RING/U-box"/>
    <property type="match status" value="2"/>
</dbReference>
<evidence type="ECO:0000256" key="14">
    <source>
        <dbReference type="ARBA" id="ARBA00022833"/>
    </source>
</evidence>
<evidence type="ECO:0000256" key="18">
    <source>
        <dbReference type="SAM" id="MobiDB-lite"/>
    </source>
</evidence>
<feature type="compositionally biased region" description="Basic and acidic residues" evidence="18">
    <location>
        <begin position="72"/>
        <end position="81"/>
    </location>
</feature>
<dbReference type="Gene3D" id="3.30.40.10">
    <property type="entry name" value="Zinc/RING finger domain, C3HC4 (zinc finger)"/>
    <property type="match status" value="1"/>
</dbReference>
<evidence type="ECO:0000256" key="7">
    <source>
        <dbReference type="ARBA" id="ARBA00012251"/>
    </source>
</evidence>
<evidence type="ECO:0000256" key="5">
    <source>
        <dbReference type="ARBA" id="ARBA00004906"/>
    </source>
</evidence>
<keyword evidence="8" id="KW-0808">Transferase</keyword>
<evidence type="ECO:0000259" key="20">
    <source>
        <dbReference type="PROSITE" id="PS51873"/>
    </source>
</evidence>
<feature type="region of interest" description="Disordered" evidence="18">
    <location>
        <begin position="1"/>
        <end position="35"/>
    </location>
</feature>
<proteinExistence type="inferred from homology"/>
<dbReference type="InterPro" id="IPR031127">
    <property type="entry name" value="E3_UB_ligase_RBR"/>
</dbReference>
<comment type="function">
    <text evidence="3">Might act as an E3 ubiquitin-protein ligase, or as part of E3 complex, which accepts ubiquitin from specific E2 ubiquitin-conjugating enzymes and then transfers it to substrates.</text>
</comment>
<name>A0A6P6X3B8_COFAR</name>
<accession>A0A6P6X3B8</accession>
<dbReference type="GeneID" id="113738450"/>
<dbReference type="PROSITE" id="PS51873">
    <property type="entry name" value="TRIAD"/>
    <property type="match status" value="1"/>
</dbReference>
<dbReference type="InterPro" id="IPR017907">
    <property type="entry name" value="Znf_RING_CS"/>
</dbReference>
<evidence type="ECO:0000256" key="12">
    <source>
        <dbReference type="ARBA" id="ARBA00022771"/>
    </source>
</evidence>
<dbReference type="RefSeq" id="XP_027121456.1">
    <property type="nucleotide sequence ID" value="XM_027265655.2"/>
</dbReference>
<evidence type="ECO:0000313" key="21">
    <source>
        <dbReference type="Proteomes" id="UP001652660"/>
    </source>
</evidence>
<dbReference type="PANTHER" id="PTHR11685">
    <property type="entry name" value="RBR FAMILY RING FINGER AND IBR DOMAIN-CONTAINING"/>
    <property type="match status" value="1"/>
</dbReference>
<dbReference type="InterPro" id="IPR001841">
    <property type="entry name" value="Znf_RING"/>
</dbReference>
<keyword evidence="15" id="KW-1133">Transmembrane helix</keyword>
<dbReference type="GO" id="GO:0008270">
    <property type="term" value="F:zinc ion binding"/>
    <property type="evidence" value="ECO:0007669"/>
    <property type="project" value="UniProtKB-KW"/>
</dbReference>
<comment type="pathway">
    <text evidence="5">Protein modification; protein ubiquitination.</text>
</comment>
<evidence type="ECO:0000256" key="16">
    <source>
        <dbReference type="ARBA" id="ARBA00023136"/>
    </source>
</evidence>
<reference evidence="21" key="1">
    <citation type="journal article" date="2025" name="Foods">
        <title>Unveiling the Microbial Signatures of Arabica Coffee Cherries: Insights into Ripeness Specific Diversity, Functional Traits, and Implications for Quality and Safety.</title>
        <authorList>
            <consortium name="RefSeq"/>
            <person name="Tenea G.N."/>
            <person name="Cifuentes V."/>
            <person name="Reyes P."/>
            <person name="Cevallos-Vallejos M."/>
        </authorList>
    </citation>
    <scope>NUCLEOTIDE SEQUENCE [LARGE SCALE GENOMIC DNA]</scope>
</reference>
<evidence type="ECO:0000259" key="19">
    <source>
        <dbReference type="PROSITE" id="PS50089"/>
    </source>
</evidence>
<evidence type="ECO:0000256" key="15">
    <source>
        <dbReference type="ARBA" id="ARBA00022989"/>
    </source>
</evidence>
<dbReference type="FunFam" id="3.30.40.10:FF:000051">
    <property type="entry name" value="RBR-type E3 ubiquitin transferase"/>
    <property type="match status" value="1"/>
</dbReference>
<dbReference type="PROSITE" id="PS00518">
    <property type="entry name" value="ZF_RING_1"/>
    <property type="match status" value="1"/>
</dbReference>
<dbReference type="Pfam" id="PF01485">
    <property type="entry name" value="IBR"/>
    <property type="match status" value="1"/>
</dbReference>
<reference evidence="22" key="2">
    <citation type="submission" date="2025-08" db="UniProtKB">
        <authorList>
            <consortium name="RefSeq"/>
        </authorList>
    </citation>
    <scope>IDENTIFICATION</scope>
    <source>
        <tissue evidence="22">Leaves</tissue>
    </source>
</reference>
<comment type="similarity">
    <text evidence="6">Belongs to the RBR family. Ariadne subfamily.</text>
</comment>
<keyword evidence="16" id="KW-0472">Membrane</keyword>
<dbReference type="InterPro" id="IPR013083">
    <property type="entry name" value="Znf_RING/FYVE/PHD"/>
</dbReference>
<evidence type="ECO:0000256" key="8">
    <source>
        <dbReference type="ARBA" id="ARBA00022679"/>
    </source>
</evidence>
<protein>
    <recommendedName>
        <fullName evidence="7">RBR-type E3 ubiquitin transferase</fullName>
        <ecNumber evidence="7">2.3.2.31</ecNumber>
    </recommendedName>
</protein>
<comment type="subcellular location">
    <subcellularLocation>
        <location evidence="4">Membrane</location>
        <topology evidence="4">Single-pass membrane protein</topology>
    </subcellularLocation>
</comment>
<evidence type="ECO:0000256" key="1">
    <source>
        <dbReference type="ARBA" id="ARBA00001798"/>
    </source>
</evidence>
<keyword evidence="10" id="KW-0479">Metal-binding</keyword>
<feature type="region of interest" description="Disordered" evidence="18">
    <location>
        <begin position="55"/>
        <end position="81"/>
    </location>
</feature>
<dbReference type="OrthoDB" id="1668875at2759"/>
<evidence type="ECO:0000256" key="3">
    <source>
        <dbReference type="ARBA" id="ARBA00003976"/>
    </source>
</evidence>